<evidence type="ECO:0000313" key="3">
    <source>
        <dbReference type="Proteomes" id="UP000823399"/>
    </source>
</evidence>
<name>A0A9P7FDA9_9AGAM</name>
<dbReference type="AlphaFoldDB" id="A0A9P7FDA9"/>
<dbReference type="InterPro" id="IPR049233">
    <property type="entry name" value="DUF6830"/>
</dbReference>
<evidence type="ECO:0000259" key="1">
    <source>
        <dbReference type="Pfam" id="PF20722"/>
    </source>
</evidence>
<dbReference type="EMBL" id="JABBWM010000013">
    <property type="protein sequence ID" value="KAG2113137.1"/>
    <property type="molecule type" value="Genomic_DNA"/>
</dbReference>
<dbReference type="GeneID" id="64695718"/>
<dbReference type="Proteomes" id="UP000823399">
    <property type="component" value="Unassembled WGS sequence"/>
</dbReference>
<keyword evidence="3" id="KW-1185">Reference proteome</keyword>
<reference evidence="2" key="1">
    <citation type="journal article" date="2020" name="New Phytol.">
        <title>Comparative genomics reveals dynamic genome evolution in host specialist ectomycorrhizal fungi.</title>
        <authorList>
            <person name="Lofgren L.A."/>
            <person name="Nguyen N.H."/>
            <person name="Vilgalys R."/>
            <person name="Ruytinx J."/>
            <person name="Liao H.L."/>
            <person name="Branco S."/>
            <person name="Kuo A."/>
            <person name="LaButti K."/>
            <person name="Lipzen A."/>
            <person name="Andreopoulos W."/>
            <person name="Pangilinan J."/>
            <person name="Riley R."/>
            <person name="Hundley H."/>
            <person name="Na H."/>
            <person name="Barry K."/>
            <person name="Grigoriev I.V."/>
            <person name="Stajich J.E."/>
            <person name="Kennedy P.G."/>
        </authorList>
    </citation>
    <scope>NUCLEOTIDE SEQUENCE</scope>
    <source>
        <strain evidence="2">FC423</strain>
    </source>
</reference>
<organism evidence="2 3">
    <name type="scientific">Suillus discolor</name>
    <dbReference type="NCBI Taxonomy" id="1912936"/>
    <lineage>
        <taxon>Eukaryota</taxon>
        <taxon>Fungi</taxon>
        <taxon>Dikarya</taxon>
        <taxon>Basidiomycota</taxon>
        <taxon>Agaricomycotina</taxon>
        <taxon>Agaricomycetes</taxon>
        <taxon>Agaricomycetidae</taxon>
        <taxon>Boletales</taxon>
        <taxon>Suillineae</taxon>
        <taxon>Suillaceae</taxon>
        <taxon>Suillus</taxon>
    </lineage>
</organism>
<comment type="caution">
    <text evidence="2">The sequence shown here is derived from an EMBL/GenBank/DDBJ whole genome shotgun (WGS) entry which is preliminary data.</text>
</comment>
<protein>
    <recommendedName>
        <fullName evidence="1">DUF6830 domain-containing protein</fullName>
    </recommendedName>
</protein>
<dbReference type="Pfam" id="PF20722">
    <property type="entry name" value="DUF6830"/>
    <property type="match status" value="1"/>
</dbReference>
<dbReference type="OrthoDB" id="2576233at2759"/>
<sequence length="957" mass="108616">MQANHPTVSSNPQRGQSGQFVLDTNLSSSAKCPQCSIDLPSNEAVLEHLQQGNGCWPEAQDCRIPVPPAFLQSTKEAGKDQILGQYHPSSGYIFGKAPNILEAMESDQLAYQRHHTPFYPFQDQAEFELGKFLCEHFTQSDIDRFLKLEWVHQAKPSFSSKDQLLAWMASLPTGPKWRSTTLEITGYPTVQPIQLIWRNGLDVVEDLFANPIFANHMTYDPHIVVDGDEREYSEYFTAKQAFEIQATFYARATIVPIIVASDKTPMTRHTRGLEMHPIFVSLANIQSDVWMRATSHAWRCVGFMPIPKFSDVHTDYQTILSQRLFHKCMDIIFADAKVAAMAGKFMPDPSGHVQHCFTPLAAYTADLPEQQAIACVSKVASPITLATSQSFGDSHCHMPRTKEHTLSVIYDICQCIDPWRLREFQEEAKAHSLSGVHQPFWWNWRFADPARFLAGEILHTCHKFFFDHPFKWSKELVGKDELDARFRSHHKRVGMRHFSSGVCQMKQMTGREHRDLQCTLIPSITGVVPPQFIHAIRTLIDFIYKAQSPVYTDSSIDSMVASLREFHDHKQAILDAGARRGTKGTIDNFLIPKLELLQSFAAFTEDIGALIQWTADVTERLLITHCKLPFDRTSRQSHTFTEQIVDILNHEESMRRFQLYLFLRMHDTPLTNAIVTEEQEITETDPALAWIARIAPGDPNQRCFVGPRPVRNHFLKGILSSTATTAFHITIAPDRAKMSINEVQQLYMLPDFRQALSDYIAKVSNGQPTASWSCDRGHVKTWNKFRLQLHSVFRSQLIMPSQVIQAAPPSQTFPLGNCDAVIAQSIHGDRATDIVMQVRAIFQPIPPRHVTLPHYLTDQPLLYVQYYEIVGHPRDDPATGMYTVAQQYQDGSDGQRVRLGAVIPLTDVTHAVELIPVYGAGADRRVSAATSMEVYEHFYLNNFSDKEIYHALRSDLQ</sequence>
<dbReference type="InterPro" id="IPR041078">
    <property type="entry name" value="Plavaka"/>
</dbReference>
<evidence type="ECO:0000313" key="2">
    <source>
        <dbReference type="EMBL" id="KAG2113137.1"/>
    </source>
</evidence>
<accession>A0A9P7FDA9</accession>
<dbReference type="Pfam" id="PF18759">
    <property type="entry name" value="Plavaka"/>
    <property type="match status" value="1"/>
</dbReference>
<dbReference type="RefSeq" id="XP_041295695.1">
    <property type="nucleotide sequence ID" value="XM_041433459.1"/>
</dbReference>
<proteinExistence type="predicted"/>
<feature type="domain" description="DUF6830" evidence="1">
    <location>
        <begin position="721"/>
        <end position="824"/>
    </location>
</feature>
<gene>
    <name evidence="2" type="ORF">F5147DRAFT_650665</name>
</gene>